<feature type="transmembrane region" description="Helical" evidence="1">
    <location>
        <begin position="70"/>
        <end position="90"/>
    </location>
</feature>
<proteinExistence type="predicted"/>
<evidence type="ECO:0000313" key="2">
    <source>
        <dbReference type="EMBL" id="NEE04623.1"/>
    </source>
</evidence>
<accession>A0A6L9SHL3</accession>
<sequence>MTTTMTTSRSDRVHTPAAPSLARLTGVELRKMTDTRAGVALLSIVLLSIVGLTVALLIAGEPADRSFDDFFQVAQLGVGILLPVLGILAVTSEWSQRTALTTFALEPRRPLIVAAKVAAVAVLVVAVTVVCLALAALLNVVASMTTDASGSWSLGSGLLGRAVVFQLAGVLVGVAFGLVFLSSPLAIVLYYLLPTLWSILTGLISSLEEPARWLDFSSATEPLLEETMAARDWAQLGTSMLVWFVLPLLIGLWRVTRSELK</sequence>
<keyword evidence="1" id="KW-1133">Transmembrane helix</keyword>
<feature type="transmembrane region" description="Helical" evidence="1">
    <location>
        <begin position="158"/>
        <end position="181"/>
    </location>
</feature>
<dbReference type="RefSeq" id="WP_163745171.1">
    <property type="nucleotide sequence ID" value="NZ_JAAGOA010000038.1"/>
</dbReference>
<feature type="transmembrane region" description="Helical" evidence="1">
    <location>
        <begin position="233"/>
        <end position="253"/>
    </location>
</feature>
<feature type="transmembrane region" description="Helical" evidence="1">
    <location>
        <begin position="39"/>
        <end position="58"/>
    </location>
</feature>
<organism evidence="2 3">
    <name type="scientific">Phytoactinopolyspora halotolerans</name>
    <dbReference type="NCBI Taxonomy" id="1981512"/>
    <lineage>
        <taxon>Bacteria</taxon>
        <taxon>Bacillati</taxon>
        <taxon>Actinomycetota</taxon>
        <taxon>Actinomycetes</taxon>
        <taxon>Jiangellales</taxon>
        <taxon>Jiangellaceae</taxon>
        <taxon>Phytoactinopolyspora</taxon>
    </lineage>
</organism>
<protein>
    <submittedName>
        <fullName evidence="2">ABC transporter permease</fullName>
    </submittedName>
</protein>
<gene>
    <name evidence="2" type="ORF">G1H10_31115</name>
</gene>
<dbReference type="EMBL" id="JAAGOA010000038">
    <property type="protein sequence ID" value="NEE04623.1"/>
    <property type="molecule type" value="Genomic_DNA"/>
</dbReference>
<comment type="caution">
    <text evidence="2">The sequence shown here is derived from an EMBL/GenBank/DDBJ whole genome shotgun (WGS) entry which is preliminary data.</text>
</comment>
<feature type="transmembrane region" description="Helical" evidence="1">
    <location>
        <begin position="188"/>
        <end position="207"/>
    </location>
</feature>
<dbReference type="AlphaFoldDB" id="A0A6L9SHL3"/>
<keyword evidence="3" id="KW-1185">Reference proteome</keyword>
<keyword evidence="1" id="KW-0472">Membrane</keyword>
<evidence type="ECO:0000256" key="1">
    <source>
        <dbReference type="SAM" id="Phobius"/>
    </source>
</evidence>
<reference evidence="2 3" key="1">
    <citation type="submission" date="2020-02" db="EMBL/GenBank/DDBJ databases">
        <authorList>
            <person name="Li X.-J."/>
            <person name="Han X.-M."/>
        </authorList>
    </citation>
    <scope>NUCLEOTIDE SEQUENCE [LARGE SCALE GENOMIC DNA]</scope>
    <source>
        <strain evidence="2 3">CCTCC AB 2017055</strain>
    </source>
</reference>
<feature type="transmembrane region" description="Helical" evidence="1">
    <location>
        <begin position="111"/>
        <end position="138"/>
    </location>
</feature>
<evidence type="ECO:0000313" key="3">
    <source>
        <dbReference type="Proteomes" id="UP000475214"/>
    </source>
</evidence>
<name>A0A6L9SHL3_9ACTN</name>
<keyword evidence="1" id="KW-0812">Transmembrane</keyword>
<dbReference type="Proteomes" id="UP000475214">
    <property type="component" value="Unassembled WGS sequence"/>
</dbReference>